<evidence type="ECO:0000313" key="1">
    <source>
        <dbReference type="EMBL" id="OBV11151.1"/>
    </source>
</evidence>
<organism evidence="1 2">
    <name type="scientific">Erythrobacter dokdonensis DSW-74</name>
    <dbReference type="NCBI Taxonomy" id="1300349"/>
    <lineage>
        <taxon>Bacteria</taxon>
        <taxon>Pseudomonadati</taxon>
        <taxon>Pseudomonadota</taxon>
        <taxon>Alphaproteobacteria</taxon>
        <taxon>Sphingomonadales</taxon>
        <taxon>Erythrobacteraceae</taxon>
        <taxon>Erythrobacter/Porphyrobacter group</taxon>
        <taxon>Erythrobacter</taxon>
    </lineage>
</organism>
<keyword evidence="2" id="KW-1185">Reference proteome</keyword>
<proteinExistence type="predicted"/>
<evidence type="ECO:0000313" key="2">
    <source>
        <dbReference type="Proteomes" id="UP000092484"/>
    </source>
</evidence>
<dbReference type="AlphaFoldDB" id="A0A1A7BHF8"/>
<gene>
    <name evidence="1" type="ORF">I603_1559</name>
</gene>
<accession>A0A1A7BHF8</accession>
<dbReference type="EMBL" id="LZYB01000003">
    <property type="protein sequence ID" value="OBV11151.1"/>
    <property type="molecule type" value="Genomic_DNA"/>
</dbReference>
<reference evidence="1 2" key="1">
    <citation type="submission" date="2016-06" db="EMBL/GenBank/DDBJ databases">
        <title>Genome sequence of Porphyrobacter dokdonensis DSW-74.</title>
        <authorList>
            <person name="Kim J.F."/>
            <person name="Song J.Y."/>
        </authorList>
    </citation>
    <scope>NUCLEOTIDE SEQUENCE [LARGE SCALE GENOMIC DNA]</scope>
    <source>
        <strain evidence="1 2">DSW-74</strain>
    </source>
</reference>
<dbReference type="STRING" id="1300349.I603_1559"/>
<protein>
    <submittedName>
        <fullName evidence="1">Uncharacterized protein</fullName>
    </submittedName>
</protein>
<name>A0A1A7BHF8_9SPHN</name>
<sequence length="168" mass="18050">MPQEQIGVAGCNLVKLTVDSVIGDEVCVMFKEDPDYAEQYASVRPINMFAHTGAVNTPHGAVAFIVWQIAAGSPCEVFVETFFNPAASGELISEAARQTHLKLIIINNRTSAVTAFVDYANVFGLDELAAFIEQMDAPASGQDFHLATNHVLTHIDLVSLVRDGAQSG</sequence>
<comment type="caution">
    <text evidence="1">The sequence shown here is derived from an EMBL/GenBank/DDBJ whole genome shotgun (WGS) entry which is preliminary data.</text>
</comment>
<dbReference type="Proteomes" id="UP000092484">
    <property type="component" value="Unassembled WGS sequence"/>
</dbReference>